<reference evidence="1" key="1">
    <citation type="submission" date="2020-11" db="EMBL/GenBank/DDBJ databases">
        <title>Adaptations for nitrogen fixation in a non-lichenized fungal sporocarp promotes dispersal by wood-feeding termites.</title>
        <authorList>
            <consortium name="DOE Joint Genome Institute"/>
            <person name="Koch R.A."/>
            <person name="Yoon G."/>
            <person name="Arayal U."/>
            <person name="Lail K."/>
            <person name="Amirebrahimi M."/>
            <person name="Labutti K."/>
            <person name="Lipzen A."/>
            <person name="Riley R."/>
            <person name="Barry K."/>
            <person name="Henrissat B."/>
            <person name="Grigoriev I.V."/>
            <person name="Herr J.R."/>
            <person name="Aime M.C."/>
        </authorList>
    </citation>
    <scope>NUCLEOTIDE SEQUENCE</scope>
    <source>
        <strain evidence="1">MCA 3950</strain>
    </source>
</reference>
<proteinExistence type="predicted"/>
<keyword evidence="2" id="KW-1185">Reference proteome</keyword>
<protein>
    <submittedName>
        <fullName evidence="1">Uncharacterized protein</fullName>
    </submittedName>
</protein>
<accession>A0A9P8AQ22</accession>
<dbReference type="EMBL" id="MU250542">
    <property type="protein sequence ID" value="KAG7443928.1"/>
    <property type="molecule type" value="Genomic_DNA"/>
</dbReference>
<organism evidence="1 2">
    <name type="scientific">Guyanagaster necrorhizus</name>
    <dbReference type="NCBI Taxonomy" id="856835"/>
    <lineage>
        <taxon>Eukaryota</taxon>
        <taxon>Fungi</taxon>
        <taxon>Dikarya</taxon>
        <taxon>Basidiomycota</taxon>
        <taxon>Agaricomycotina</taxon>
        <taxon>Agaricomycetes</taxon>
        <taxon>Agaricomycetidae</taxon>
        <taxon>Agaricales</taxon>
        <taxon>Marasmiineae</taxon>
        <taxon>Physalacriaceae</taxon>
        <taxon>Guyanagaster</taxon>
    </lineage>
</organism>
<dbReference type="Proteomes" id="UP000812287">
    <property type="component" value="Unassembled WGS sequence"/>
</dbReference>
<dbReference type="AlphaFoldDB" id="A0A9P8AQ22"/>
<evidence type="ECO:0000313" key="1">
    <source>
        <dbReference type="EMBL" id="KAG7443928.1"/>
    </source>
</evidence>
<name>A0A9P8AQ22_9AGAR</name>
<sequence>MSSASRIPDSNRAVLISDLQATLRITQTHPFHARDRTRARKDIFRSFQYPLRAILPFATGPRPGLVRLRQIDHSQSFFRFINLPHLSMIYMIKNMQVSSFSPQNTSVRSGTKTNDSFKAKTKDLPSVSSEVILDLGQKEILLVQMGNRWKEDAGDLTDLKGILSVVDLSAYDPLSLEHFVVLAALSLSSYPYAASRMSWETP</sequence>
<evidence type="ECO:0000313" key="2">
    <source>
        <dbReference type="Proteomes" id="UP000812287"/>
    </source>
</evidence>
<dbReference type="RefSeq" id="XP_043037428.1">
    <property type="nucleotide sequence ID" value="XM_043190538.1"/>
</dbReference>
<dbReference type="GeneID" id="66112835"/>
<comment type="caution">
    <text evidence="1">The sequence shown here is derived from an EMBL/GenBank/DDBJ whole genome shotgun (WGS) entry which is preliminary data.</text>
</comment>
<gene>
    <name evidence="1" type="ORF">BT62DRAFT_995715</name>
</gene>